<evidence type="ECO:0000256" key="1">
    <source>
        <dbReference type="SAM" id="SignalP"/>
    </source>
</evidence>
<dbReference type="RefSeq" id="WP_108688389.1">
    <property type="nucleotide sequence ID" value="NZ_QCYK01000003.1"/>
</dbReference>
<name>A0A2T7BC33_9BACT</name>
<organism evidence="2 3">
    <name type="scientific">Chitinophaga parva</name>
    <dbReference type="NCBI Taxonomy" id="2169414"/>
    <lineage>
        <taxon>Bacteria</taxon>
        <taxon>Pseudomonadati</taxon>
        <taxon>Bacteroidota</taxon>
        <taxon>Chitinophagia</taxon>
        <taxon>Chitinophagales</taxon>
        <taxon>Chitinophagaceae</taxon>
        <taxon>Chitinophaga</taxon>
    </lineage>
</organism>
<dbReference type="OrthoDB" id="648925at2"/>
<sequence length="226" mass="25627">MKKLYTLCCLLLAGIPLSFAQQKDTRHDAGKVPMGLNVGTNVTTLVEVDMGPSLNVGYRFSKLLGVELEGTLYVHDNSETFDKERGYRILPQVRFFLPGRHGASHYFFGVQTGYKHAVVYEGWIATKPGVDNDTYQQLGYYRRAKNSWQLAGRFGGQYALGPGRHLLLEWAVGMGFKYRTFDYLDPLPHGANSLVFIQDKGNGNYYSEHEHLQVIVPVTFKMAYRF</sequence>
<reference evidence="2 3" key="1">
    <citation type="submission" date="2018-04" db="EMBL/GenBank/DDBJ databases">
        <title>Chitinophaga fuyangensis sp. nov., isolated from soil in a chemical factory.</title>
        <authorList>
            <person name="Chen K."/>
        </authorList>
    </citation>
    <scope>NUCLEOTIDE SEQUENCE [LARGE SCALE GENOMIC DNA]</scope>
    <source>
        <strain evidence="2 3">LY-1</strain>
    </source>
</reference>
<dbReference type="AlphaFoldDB" id="A0A2T7BC33"/>
<keyword evidence="3" id="KW-1185">Reference proteome</keyword>
<protein>
    <recommendedName>
        <fullName evidence="4">DUF3575 domain-containing protein</fullName>
    </recommendedName>
</protein>
<feature type="chain" id="PRO_5015469714" description="DUF3575 domain-containing protein" evidence="1">
    <location>
        <begin position="21"/>
        <end position="226"/>
    </location>
</feature>
<feature type="signal peptide" evidence="1">
    <location>
        <begin position="1"/>
        <end position="20"/>
    </location>
</feature>
<comment type="caution">
    <text evidence="2">The sequence shown here is derived from an EMBL/GenBank/DDBJ whole genome shotgun (WGS) entry which is preliminary data.</text>
</comment>
<evidence type="ECO:0008006" key="4">
    <source>
        <dbReference type="Google" id="ProtNLM"/>
    </source>
</evidence>
<dbReference type="Proteomes" id="UP000244450">
    <property type="component" value="Unassembled WGS sequence"/>
</dbReference>
<dbReference type="EMBL" id="QCYK01000003">
    <property type="protein sequence ID" value="PUZ22643.1"/>
    <property type="molecule type" value="Genomic_DNA"/>
</dbReference>
<evidence type="ECO:0000313" key="3">
    <source>
        <dbReference type="Proteomes" id="UP000244450"/>
    </source>
</evidence>
<gene>
    <name evidence="2" type="ORF">DCC81_19615</name>
</gene>
<evidence type="ECO:0000313" key="2">
    <source>
        <dbReference type="EMBL" id="PUZ22643.1"/>
    </source>
</evidence>
<accession>A0A2T7BC33</accession>
<keyword evidence="1" id="KW-0732">Signal</keyword>
<proteinExistence type="predicted"/>